<evidence type="ECO:0000313" key="11">
    <source>
        <dbReference type="EMBL" id="MEJ8827201.1"/>
    </source>
</evidence>
<dbReference type="InterPro" id="IPR003593">
    <property type="entry name" value="AAA+_ATPase"/>
</dbReference>
<dbReference type="InterPro" id="IPR017871">
    <property type="entry name" value="ABC_transporter-like_CS"/>
</dbReference>
<comment type="subcellular location">
    <subcellularLocation>
        <location evidence="1">Cell membrane</location>
        <topology evidence="1">Multi-pass membrane protein</topology>
    </subcellularLocation>
</comment>
<evidence type="ECO:0000256" key="4">
    <source>
        <dbReference type="ARBA" id="ARBA00022741"/>
    </source>
</evidence>
<gene>
    <name evidence="11" type="ORF">WKW80_35335</name>
</gene>
<feature type="transmembrane region" description="Helical" evidence="8">
    <location>
        <begin position="161"/>
        <end position="180"/>
    </location>
</feature>
<protein>
    <submittedName>
        <fullName evidence="11">Type I secretion system permease/ATPase</fullName>
    </submittedName>
</protein>
<organism evidence="11 12">
    <name type="scientific">Variovorax humicola</name>
    <dbReference type="NCBI Taxonomy" id="1769758"/>
    <lineage>
        <taxon>Bacteria</taxon>
        <taxon>Pseudomonadati</taxon>
        <taxon>Pseudomonadota</taxon>
        <taxon>Betaproteobacteria</taxon>
        <taxon>Burkholderiales</taxon>
        <taxon>Comamonadaceae</taxon>
        <taxon>Variovorax</taxon>
    </lineage>
</organism>
<comment type="caution">
    <text evidence="11">The sequence shown here is derived from an EMBL/GenBank/DDBJ whole genome shotgun (WGS) entry which is preliminary data.</text>
</comment>
<dbReference type="InterPro" id="IPR010128">
    <property type="entry name" value="ATPase_T1SS_PrtD-like"/>
</dbReference>
<reference evidence="11 12" key="1">
    <citation type="submission" date="2024-03" db="EMBL/GenBank/DDBJ databases">
        <title>Novel species of the genus Variovorax.</title>
        <authorList>
            <person name="Liu Q."/>
            <person name="Xin Y.-H."/>
        </authorList>
    </citation>
    <scope>NUCLEOTIDE SEQUENCE [LARGE SCALE GENOMIC DNA]</scope>
    <source>
        <strain evidence="11 12">KACC 18501</strain>
    </source>
</reference>
<dbReference type="CDD" id="cd18586">
    <property type="entry name" value="ABC_6TM_PrtD_like"/>
    <property type="match status" value="1"/>
</dbReference>
<dbReference type="RefSeq" id="WP_340368231.1">
    <property type="nucleotide sequence ID" value="NZ_JBBKZV010000055.1"/>
</dbReference>
<feature type="domain" description="ABC transmembrane type-1" evidence="10">
    <location>
        <begin position="30"/>
        <end position="306"/>
    </location>
</feature>
<dbReference type="PANTHER" id="PTHR24221">
    <property type="entry name" value="ATP-BINDING CASSETTE SUB-FAMILY B"/>
    <property type="match status" value="1"/>
</dbReference>
<dbReference type="Gene3D" id="1.20.1560.10">
    <property type="entry name" value="ABC transporter type 1, transmembrane domain"/>
    <property type="match status" value="1"/>
</dbReference>
<dbReference type="EMBL" id="JBBKZV010000055">
    <property type="protein sequence ID" value="MEJ8827201.1"/>
    <property type="molecule type" value="Genomic_DNA"/>
</dbReference>
<sequence>MNAKKKTSHAGSGTALKEALDACRASFMSAAFFSLFVNLLMLLPAIYMLQIYDRVMTSGSESTLLMLTLIVVFLFVVLGGLEWLRAQILIVSSMRLDALLGPKVHDAIFTRTLSSGGRQADAQPLTDLDRVRQFLTGQGLFAILDVPWLPIYVAVMFMVHWWFGIGAILSALVLISLAVWNEVATRDLLQDANKHEAKANLKTAAHLRNIEVIESMGMLPRLRERWSAVHDAALRSQHQASRRAGLISALSKTFRLVVQSLMLGLGAYLALRRDISAGSIIAGSILLGRALAPIDALIGNWRGVVSARAAYGRLSELLAATPDRPAPMQLPEPRGEYRLDKLVIQPPGARTPLIDGLSLVIDAGTQVAVLGASGAGKSTLLRALLGLHKPKTGELRLDGAELDQYEREAMGRNIGYLPQDVELLEGTVAENIARFGEVDSDAVVAAAELAGVHAMILGFAEGYETRLDSGFVLSAGQRQRVALARAVYKVPKIVILDEPNSNLDEAGNAALHRALLELRHMHSTVVIVTHRTQVLSQVDRILLLVEGKLALYGARDQITSKLQQAAARVAHPVSNNRASEALVSVGGTAHE</sequence>
<keyword evidence="5" id="KW-0067">ATP-binding</keyword>
<dbReference type="NCBIfam" id="TIGR01842">
    <property type="entry name" value="type_I_sec_PrtD"/>
    <property type="match status" value="1"/>
</dbReference>
<dbReference type="SUPFAM" id="SSF52540">
    <property type="entry name" value="P-loop containing nucleoside triphosphate hydrolases"/>
    <property type="match status" value="1"/>
</dbReference>
<keyword evidence="7 8" id="KW-0472">Membrane</keyword>
<keyword evidence="2" id="KW-1003">Cell membrane</keyword>
<keyword evidence="4" id="KW-0547">Nucleotide-binding</keyword>
<evidence type="ECO:0000256" key="8">
    <source>
        <dbReference type="SAM" id="Phobius"/>
    </source>
</evidence>
<dbReference type="Pfam" id="PF00664">
    <property type="entry name" value="ABC_membrane"/>
    <property type="match status" value="1"/>
</dbReference>
<dbReference type="Proteomes" id="UP001363010">
    <property type="component" value="Unassembled WGS sequence"/>
</dbReference>
<evidence type="ECO:0000256" key="7">
    <source>
        <dbReference type="ARBA" id="ARBA00023136"/>
    </source>
</evidence>
<dbReference type="PROSITE" id="PS50929">
    <property type="entry name" value="ABC_TM1F"/>
    <property type="match status" value="1"/>
</dbReference>
<feature type="transmembrane region" description="Helical" evidence="8">
    <location>
        <begin position="30"/>
        <end position="52"/>
    </location>
</feature>
<evidence type="ECO:0000256" key="2">
    <source>
        <dbReference type="ARBA" id="ARBA00022475"/>
    </source>
</evidence>
<dbReference type="InterPro" id="IPR036640">
    <property type="entry name" value="ABC1_TM_sf"/>
</dbReference>
<accession>A0ABU8WAX7</accession>
<name>A0ABU8WAX7_9BURK</name>
<proteinExistence type="predicted"/>
<dbReference type="SMART" id="SM00382">
    <property type="entry name" value="AAA"/>
    <property type="match status" value="1"/>
</dbReference>
<feature type="domain" description="ABC transporter" evidence="9">
    <location>
        <begin position="337"/>
        <end position="571"/>
    </location>
</feature>
<evidence type="ECO:0000313" key="12">
    <source>
        <dbReference type="Proteomes" id="UP001363010"/>
    </source>
</evidence>
<evidence type="ECO:0000256" key="5">
    <source>
        <dbReference type="ARBA" id="ARBA00022840"/>
    </source>
</evidence>
<dbReference type="InterPro" id="IPR003439">
    <property type="entry name" value="ABC_transporter-like_ATP-bd"/>
</dbReference>
<feature type="transmembrane region" description="Helical" evidence="8">
    <location>
        <begin position="64"/>
        <end position="84"/>
    </location>
</feature>
<dbReference type="InterPro" id="IPR027417">
    <property type="entry name" value="P-loop_NTPase"/>
</dbReference>
<keyword evidence="12" id="KW-1185">Reference proteome</keyword>
<dbReference type="Gene3D" id="3.40.50.300">
    <property type="entry name" value="P-loop containing nucleotide triphosphate hydrolases"/>
    <property type="match status" value="1"/>
</dbReference>
<dbReference type="Pfam" id="PF00005">
    <property type="entry name" value="ABC_tran"/>
    <property type="match status" value="1"/>
</dbReference>
<evidence type="ECO:0000259" key="9">
    <source>
        <dbReference type="PROSITE" id="PS50893"/>
    </source>
</evidence>
<dbReference type="PROSITE" id="PS50893">
    <property type="entry name" value="ABC_TRANSPORTER_2"/>
    <property type="match status" value="1"/>
</dbReference>
<dbReference type="InterPro" id="IPR011527">
    <property type="entry name" value="ABC1_TM_dom"/>
</dbReference>
<evidence type="ECO:0000256" key="6">
    <source>
        <dbReference type="ARBA" id="ARBA00022989"/>
    </source>
</evidence>
<dbReference type="PROSITE" id="PS00211">
    <property type="entry name" value="ABC_TRANSPORTER_1"/>
    <property type="match status" value="1"/>
</dbReference>
<evidence type="ECO:0000256" key="3">
    <source>
        <dbReference type="ARBA" id="ARBA00022692"/>
    </source>
</evidence>
<dbReference type="SUPFAM" id="SSF90123">
    <property type="entry name" value="ABC transporter transmembrane region"/>
    <property type="match status" value="1"/>
</dbReference>
<keyword evidence="3 8" id="KW-0812">Transmembrane</keyword>
<evidence type="ECO:0000259" key="10">
    <source>
        <dbReference type="PROSITE" id="PS50929"/>
    </source>
</evidence>
<dbReference type="InterPro" id="IPR039421">
    <property type="entry name" value="Type_1_exporter"/>
</dbReference>
<keyword evidence="6 8" id="KW-1133">Transmembrane helix</keyword>
<dbReference type="PANTHER" id="PTHR24221:SF248">
    <property type="entry name" value="ABC TRANSPORTER TRANSMEMBRANE REGION"/>
    <property type="match status" value="1"/>
</dbReference>
<dbReference type="InterPro" id="IPR047957">
    <property type="entry name" value="ABC_AprD-like_6TM"/>
</dbReference>
<evidence type="ECO:0000256" key="1">
    <source>
        <dbReference type="ARBA" id="ARBA00004651"/>
    </source>
</evidence>